<accession>A0A1M6TX28</accession>
<dbReference type="InterPro" id="IPR009014">
    <property type="entry name" value="Transketo_C/PFOR_II"/>
</dbReference>
<dbReference type="EMBL" id="FRAQ01000002">
    <property type="protein sequence ID" value="SHK61562.1"/>
    <property type="molecule type" value="Genomic_DNA"/>
</dbReference>
<proteinExistence type="inferred from homology"/>
<dbReference type="EC" id="4.1.2.-" evidence="5"/>
<dbReference type="CDD" id="cd02011">
    <property type="entry name" value="TPP_PK"/>
    <property type="match status" value="1"/>
</dbReference>
<dbReference type="InterPro" id="IPR018970">
    <property type="entry name" value="Xul5P/Fru6P_PKetolase_N"/>
</dbReference>
<name>A0A1M6TX28_9GAMM</name>
<dbReference type="NCBIfam" id="NF003621">
    <property type="entry name" value="PRK05261.1-6"/>
    <property type="match status" value="1"/>
</dbReference>
<evidence type="ECO:0000256" key="6">
    <source>
        <dbReference type="SAM" id="MobiDB-lite"/>
    </source>
</evidence>
<evidence type="ECO:0000256" key="4">
    <source>
        <dbReference type="ARBA" id="ARBA00023239"/>
    </source>
</evidence>
<gene>
    <name evidence="9" type="ORF">SAMN05216369_2468</name>
</gene>
<sequence>MSRSLELERINTLRFLAVNMVPNANSGHTPGGRTGGGAGPKTGQQCSTAVIAEIGMTKKQPDVLTPELLESIDRYWRAANYLSVGQIYLCDNPLLRRPLALTDVKHMLLGHWGTTPGQNFIYAHLNRVIKQYDLDMIYVSGPGHGGPAVVANTYLEGTYSEIYPDISQDDAGLQKLFLQFSFPGGIPSHASPECPGSIHEGGELGYSLSHSFGAVFDNPELIVACVVGDGEAETGPLATAWHSNKFLNPVTDGAVLPILHLNGYKIANPTVLARITHEELEQLLRGYGWTPIFVEGHEPALMHEAMATALDTAVQQIQQIQQNARVMNDDDAGGFARPRWPMIVLKSPKGWTGPKFVDGFQIEGTFRAHQVPISDPAAQPGHLELLNDWLRSYRPQELFDERGRLLPELAKLAPEGERRMGANPHANGGLLLRDLHMPDFREYACDVPTPGASGIGDTHVLGPFLRDIAKINQEQRNFRVFGPDETISNGLVALFETTDRQWDAATEPNDEHLAPTGRVMEMLSEHQCEGWLEGYLLTGRHGLFNCYEAFIHIIDSMFNQHAKWLKVTSHLPWRRKIASLNYLLASHVWRQDHNGFTHQDPGFIDHVVNKKAEIVRVYLPPDANCLLSVMDHCLRSRHYVNVVIAGKHPAPQWLDMDAAAQHCAAGIGIWEWASNDGDQAPDVVMACCGDVPTLETLAAVSILRENFPELKIRVVNVVDLMRLQPQTEHPHGMNGQDFDELFTTNKPVIFAFHAYPWLIHRLTYRRTNHENIHVRGYKEEGSITTPFDMTVLNEMDRFHLVMDTIDRLPQTGDKGLALKRRLKEKLIEHKIYIDKNGQDLPEIRDWQWRGKT</sequence>
<dbReference type="InterPro" id="IPR019789">
    <property type="entry name" value="Xul5P/Fru6P_PKetolase_ThDP_BS"/>
</dbReference>
<dbReference type="PROSITE" id="PS60002">
    <property type="entry name" value="PHOSPHOKETOLASE_1"/>
    <property type="match status" value="1"/>
</dbReference>
<dbReference type="NCBIfam" id="NF003616">
    <property type="entry name" value="PRK05261.1-1"/>
    <property type="match status" value="1"/>
</dbReference>
<keyword evidence="3 5" id="KW-0786">Thiamine pyrophosphate</keyword>
<keyword evidence="10" id="KW-1185">Reference proteome</keyword>
<dbReference type="PROSITE" id="PS60003">
    <property type="entry name" value="PHOSPHOKETOLASE_2"/>
    <property type="match status" value="1"/>
</dbReference>
<protein>
    <recommendedName>
        <fullName evidence="5">Probable phosphoketolase</fullName>
        <ecNumber evidence="5">4.1.2.-</ecNumber>
    </recommendedName>
</protein>
<dbReference type="InterPro" id="IPR018969">
    <property type="entry name" value="Xul5P/Fru6P_PKetolase_C"/>
</dbReference>
<feature type="domain" description="Xylulose 5-phosphate/Fructose 6-phosphate phosphoketolase N-terminal" evidence="8">
    <location>
        <begin position="65"/>
        <end position="430"/>
    </location>
</feature>
<dbReference type="InterPro" id="IPR005593">
    <property type="entry name" value="Xul5P/Fru6P_PKetolase"/>
</dbReference>
<dbReference type="Gene3D" id="3.40.50.920">
    <property type="match status" value="1"/>
</dbReference>
<dbReference type="PIRSF" id="PIRSF017245">
    <property type="entry name" value="Phosphoketolase"/>
    <property type="match status" value="1"/>
</dbReference>
<evidence type="ECO:0000256" key="1">
    <source>
        <dbReference type="ARBA" id="ARBA00001964"/>
    </source>
</evidence>
<evidence type="ECO:0000259" key="8">
    <source>
        <dbReference type="Pfam" id="PF09364"/>
    </source>
</evidence>
<dbReference type="SUPFAM" id="SSF52518">
    <property type="entry name" value="Thiamin diphosphate-binding fold (THDP-binding)"/>
    <property type="match status" value="2"/>
</dbReference>
<dbReference type="PANTHER" id="PTHR31273">
    <property type="entry name" value="PHOSPHOKETOLASE-RELATED"/>
    <property type="match status" value="1"/>
</dbReference>
<dbReference type="InterPro" id="IPR029061">
    <property type="entry name" value="THDP-binding"/>
</dbReference>
<dbReference type="Pfam" id="PF09363">
    <property type="entry name" value="XFP_C"/>
    <property type="match status" value="1"/>
</dbReference>
<evidence type="ECO:0000313" key="9">
    <source>
        <dbReference type="EMBL" id="SHK61562.1"/>
    </source>
</evidence>
<dbReference type="Pfam" id="PF09364">
    <property type="entry name" value="XFP_N"/>
    <property type="match status" value="1"/>
</dbReference>
<dbReference type="InterPro" id="IPR019790">
    <property type="entry name" value="Xul5P/Fru6P_PKetolase_CS"/>
</dbReference>
<reference evidence="10" key="1">
    <citation type="submission" date="2016-11" db="EMBL/GenBank/DDBJ databases">
        <authorList>
            <person name="Varghese N."/>
            <person name="Submissions S."/>
        </authorList>
    </citation>
    <scope>NUCLEOTIDE SEQUENCE [LARGE SCALE GENOMIC DNA]</scope>
    <source>
        <strain evidence="10">CGMCC 1.10835</strain>
    </source>
</reference>
<feature type="region of interest" description="Disordered" evidence="6">
    <location>
        <begin position="24"/>
        <end position="43"/>
    </location>
</feature>
<organism evidence="9 10">
    <name type="scientific">Marinobacter antarcticus</name>
    <dbReference type="NCBI Taxonomy" id="564117"/>
    <lineage>
        <taxon>Bacteria</taxon>
        <taxon>Pseudomonadati</taxon>
        <taxon>Pseudomonadota</taxon>
        <taxon>Gammaproteobacteria</taxon>
        <taxon>Pseudomonadales</taxon>
        <taxon>Marinobacteraceae</taxon>
        <taxon>Marinobacter</taxon>
    </lineage>
</organism>
<dbReference type="HAMAP" id="MF_01403">
    <property type="entry name" value="Phosphoketolase"/>
    <property type="match status" value="1"/>
</dbReference>
<dbReference type="AlphaFoldDB" id="A0A1M6TX28"/>
<dbReference type="GO" id="GO:0005975">
    <property type="term" value="P:carbohydrate metabolic process"/>
    <property type="evidence" value="ECO:0007669"/>
    <property type="project" value="InterPro"/>
</dbReference>
<dbReference type="NCBIfam" id="NF003617">
    <property type="entry name" value="PRK05261.1-2"/>
    <property type="match status" value="1"/>
</dbReference>
<feature type="compositionally biased region" description="Gly residues" evidence="6">
    <location>
        <begin position="29"/>
        <end position="40"/>
    </location>
</feature>
<evidence type="ECO:0000259" key="7">
    <source>
        <dbReference type="Pfam" id="PF09363"/>
    </source>
</evidence>
<dbReference type="GO" id="GO:0016832">
    <property type="term" value="F:aldehyde-lyase activity"/>
    <property type="evidence" value="ECO:0007669"/>
    <property type="project" value="UniProtKB-UniRule"/>
</dbReference>
<evidence type="ECO:0000256" key="3">
    <source>
        <dbReference type="ARBA" id="ARBA00023052"/>
    </source>
</evidence>
<dbReference type="Gene3D" id="3.40.50.970">
    <property type="match status" value="2"/>
</dbReference>
<dbReference type="STRING" id="564117.SAMN05216369_2468"/>
<feature type="domain" description="Xylulose 5-phosphate/Fructose 6-phosphate phosphoketolase C-terminal" evidence="7">
    <location>
        <begin position="647"/>
        <end position="848"/>
    </location>
</feature>
<dbReference type="RefSeq" id="WP_267283714.1">
    <property type="nucleotide sequence ID" value="NZ_FRAQ01000002.1"/>
</dbReference>
<evidence type="ECO:0000256" key="5">
    <source>
        <dbReference type="HAMAP-Rule" id="MF_01403"/>
    </source>
</evidence>
<dbReference type="Pfam" id="PF03894">
    <property type="entry name" value="XFP"/>
    <property type="match status" value="1"/>
</dbReference>
<comment type="cofactor">
    <cofactor evidence="1 5">
        <name>thiamine diphosphate</name>
        <dbReference type="ChEBI" id="CHEBI:58937"/>
    </cofactor>
</comment>
<dbReference type="InterPro" id="IPR023962">
    <property type="entry name" value="Phosphoketolase"/>
</dbReference>
<dbReference type="NCBIfam" id="NF003619">
    <property type="entry name" value="PRK05261.1-4"/>
    <property type="match status" value="1"/>
</dbReference>
<keyword evidence="4 5" id="KW-0456">Lyase</keyword>
<evidence type="ECO:0000313" key="10">
    <source>
        <dbReference type="Proteomes" id="UP000184497"/>
    </source>
</evidence>
<dbReference type="Proteomes" id="UP000184497">
    <property type="component" value="Unassembled WGS sequence"/>
</dbReference>
<comment type="similarity">
    <text evidence="2 5">Belongs to the XFP family.</text>
</comment>
<evidence type="ECO:0000256" key="2">
    <source>
        <dbReference type="ARBA" id="ARBA00005623"/>
    </source>
</evidence>
<dbReference type="PANTHER" id="PTHR31273:SF0">
    <property type="entry name" value="PHOSPHOKETOLASE-RELATED"/>
    <property type="match status" value="1"/>
</dbReference>